<name>A0A2U3K3U5_9BACT</name>
<accession>A0A2U3K3U5</accession>
<sequence length="65" mass="7369">MPATGELIRLMNYIDDIATTLRRISASIPAMTKEECARLGEYIRKSEPSYESVLQHLEQAGKEDK</sequence>
<dbReference type="EMBL" id="OMOD01000026">
    <property type="protein sequence ID" value="SPF34279.1"/>
    <property type="molecule type" value="Genomic_DNA"/>
</dbReference>
<reference evidence="2" key="1">
    <citation type="submission" date="2018-02" db="EMBL/GenBank/DDBJ databases">
        <authorList>
            <person name="Hausmann B."/>
        </authorList>
    </citation>
    <scope>NUCLEOTIDE SEQUENCE [LARGE SCALE GENOMIC DNA]</scope>
    <source>
        <strain evidence="2">Peat soil MAG SbA1</strain>
    </source>
</reference>
<organism evidence="1 2">
    <name type="scientific">Candidatus Sulfotelmatobacter kueseliae</name>
    <dbReference type="NCBI Taxonomy" id="2042962"/>
    <lineage>
        <taxon>Bacteria</taxon>
        <taxon>Pseudomonadati</taxon>
        <taxon>Acidobacteriota</taxon>
        <taxon>Terriglobia</taxon>
        <taxon>Terriglobales</taxon>
        <taxon>Candidatus Korobacteraceae</taxon>
        <taxon>Candidatus Sulfotelmatobacter</taxon>
    </lineage>
</organism>
<dbReference type="Proteomes" id="UP000238701">
    <property type="component" value="Unassembled WGS sequence"/>
</dbReference>
<protein>
    <submittedName>
        <fullName evidence="1">Uncharacterized protein</fullName>
    </submittedName>
</protein>
<evidence type="ECO:0000313" key="2">
    <source>
        <dbReference type="Proteomes" id="UP000238701"/>
    </source>
</evidence>
<evidence type="ECO:0000313" key="1">
    <source>
        <dbReference type="EMBL" id="SPF34279.1"/>
    </source>
</evidence>
<proteinExistence type="predicted"/>
<gene>
    <name evidence="1" type="ORF">SBA1_1210006</name>
</gene>
<dbReference type="AlphaFoldDB" id="A0A2U3K3U5"/>
<dbReference type="OrthoDB" id="123077at2"/>